<dbReference type="GO" id="GO:1904855">
    <property type="term" value="F:proteasome regulatory particle binding"/>
    <property type="evidence" value="ECO:0007669"/>
    <property type="project" value="EnsemblFungi"/>
</dbReference>
<dbReference type="EMBL" id="CH981526">
    <property type="protein sequence ID" value="EDK44672.1"/>
    <property type="molecule type" value="Genomic_DNA"/>
</dbReference>
<protein>
    <submittedName>
        <fullName evidence="4">Uncharacterized protein</fullName>
    </submittedName>
</protein>
<sequence>MALEEAQPKQHEIHEAIKEGNFKLAEQLIEEHPKLVYSQDEDDRTPLHWACSKDNYNLVKFILDHTPKDTDIDNYTDLSGWSPLHIIASLGNVDILKLLMSHDPQPDINQLTNQGTTLLHLAISKDHLPFVDVLLDEYGANARKKDKNGYTPLHRAAALGSMGMTKAVVEKGKNVNVNAKDNDGWTALHHALAEGNGDVAVYLVRQAHADPEVVNEEGLKPIQVSVDEKVARYFKENIE</sequence>
<dbReference type="SUPFAM" id="SSF48403">
    <property type="entry name" value="Ankyrin repeat"/>
    <property type="match status" value="1"/>
</dbReference>
<dbReference type="FunCoup" id="A5DZR4">
    <property type="interactions" value="167"/>
</dbReference>
<evidence type="ECO:0000256" key="3">
    <source>
        <dbReference type="PROSITE-ProRule" id="PRU00023"/>
    </source>
</evidence>
<accession>A5DZR4</accession>
<evidence type="ECO:0000313" key="5">
    <source>
        <dbReference type="Proteomes" id="UP000001996"/>
    </source>
</evidence>
<dbReference type="GeneID" id="5233406"/>
<dbReference type="InterPro" id="IPR036770">
    <property type="entry name" value="Ankyrin_rpt-contain_sf"/>
</dbReference>
<feature type="repeat" description="ANK" evidence="3">
    <location>
        <begin position="79"/>
        <end position="111"/>
    </location>
</feature>
<dbReference type="GO" id="GO:0070682">
    <property type="term" value="P:proteasome regulatory particle assembly"/>
    <property type="evidence" value="ECO:0007669"/>
    <property type="project" value="EnsemblFungi"/>
</dbReference>
<feature type="repeat" description="ANK" evidence="3">
    <location>
        <begin position="42"/>
        <end position="74"/>
    </location>
</feature>
<dbReference type="GO" id="GO:0005829">
    <property type="term" value="C:cytosol"/>
    <property type="evidence" value="ECO:0007669"/>
    <property type="project" value="EnsemblFungi"/>
</dbReference>
<dbReference type="PANTHER" id="PTHR24198">
    <property type="entry name" value="ANKYRIN REPEAT AND PROTEIN KINASE DOMAIN-CONTAINING PROTEIN"/>
    <property type="match status" value="1"/>
</dbReference>
<evidence type="ECO:0000256" key="2">
    <source>
        <dbReference type="ARBA" id="ARBA00023043"/>
    </source>
</evidence>
<feature type="repeat" description="ANK" evidence="3">
    <location>
        <begin position="114"/>
        <end position="147"/>
    </location>
</feature>
<feature type="repeat" description="ANK" evidence="3">
    <location>
        <begin position="183"/>
        <end position="216"/>
    </location>
</feature>
<dbReference type="STRING" id="379508.A5DZR4"/>
<dbReference type="HOGENOM" id="CLU_000134_18_2_1"/>
<dbReference type="KEGG" id="lel:PVL30_003691"/>
<evidence type="ECO:0000256" key="1">
    <source>
        <dbReference type="ARBA" id="ARBA00022737"/>
    </source>
</evidence>
<dbReference type="AlphaFoldDB" id="A5DZR4"/>
<feature type="repeat" description="ANK" evidence="3">
    <location>
        <begin position="148"/>
        <end position="180"/>
    </location>
</feature>
<evidence type="ECO:0000313" key="4">
    <source>
        <dbReference type="EMBL" id="EDK44672.1"/>
    </source>
</evidence>
<organism evidence="4 5">
    <name type="scientific">Lodderomyces elongisporus (strain ATCC 11503 / CBS 2605 / JCM 1781 / NBRC 1676 / NRRL YB-4239)</name>
    <name type="common">Yeast</name>
    <name type="synonym">Saccharomyces elongisporus</name>
    <dbReference type="NCBI Taxonomy" id="379508"/>
    <lineage>
        <taxon>Eukaryota</taxon>
        <taxon>Fungi</taxon>
        <taxon>Dikarya</taxon>
        <taxon>Ascomycota</taxon>
        <taxon>Saccharomycotina</taxon>
        <taxon>Pichiomycetes</taxon>
        <taxon>Debaryomycetaceae</taxon>
        <taxon>Candida/Lodderomyces clade</taxon>
        <taxon>Lodderomyces</taxon>
    </lineage>
</organism>
<gene>
    <name evidence="4" type="ORF">LELG_02851</name>
</gene>
<dbReference type="Pfam" id="PF13637">
    <property type="entry name" value="Ank_4"/>
    <property type="match status" value="1"/>
</dbReference>
<dbReference type="OrthoDB" id="539213at2759"/>
<dbReference type="PROSITE" id="PS50088">
    <property type="entry name" value="ANK_REPEAT"/>
    <property type="match status" value="5"/>
</dbReference>
<dbReference type="OMA" id="WAVAYNR"/>
<name>A5DZR4_LODEL</name>
<keyword evidence="1" id="KW-0677">Repeat</keyword>
<dbReference type="PANTHER" id="PTHR24198:SF165">
    <property type="entry name" value="ANKYRIN REPEAT-CONTAINING PROTEIN-RELATED"/>
    <property type="match status" value="1"/>
</dbReference>
<dbReference type="InParanoid" id="A5DZR4"/>
<keyword evidence="2 3" id="KW-0040">ANK repeat</keyword>
<reference evidence="4 5" key="1">
    <citation type="journal article" date="2009" name="Nature">
        <title>Evolution of pathogenicity and sexual reproduction in eight Candida genomes.</title>
        <authorList>
            <person name="Butler G."/>
            <person name="Rasmussen M.D."/>
            <person name="Lin M.F."/>
            <person name="Santos M.A."/>
            <person name="Sakthikumar S."/>
            <person name="Munro C.A."/>
            <person name="Rheinbay E."/>
            <person name="Grabherr M."/>
            <person name="Forche A."/>
            <person name="Reedy J.L."/>
            <person name="Agrafioti I."/>
            <person name="Arnaud M.B."/>
            <person name="Bates S."/>
            <person name="Brown A.J."/>
            <person name="Brunke S."/>
            <person name="Costanzo M.C."/>
            <person name="Fitzpatrick D.A."/>
            <person name="de Groot P.W."/>
            <person name="Harris D."/>
            <person name="Hoyer L.L."/>
            <person name="Hube B."/>
            <person name="Klis F.M."/>
            <person name="Kodira C."/>
            <person name="Lennard N."/>
            <person name="Logue M.E."/>
            <person name="Martin R."/>
            <person name="Neiman A.M."/>
            <person name="Nikolaou E."/>
            <person name="Quail M.A."/>
            <person name="Quinn J."/>
            <person name="Santos M.C."/>
            <person name="Schmitzberger F.F."/>
            <person name="Sherlock G."/>
            <person name="Shah P."/>
            <person name="Silverstein K.A."/>
            <person name="Skrzypek M.S."/>
            <person name="Soll D."/>
            <person name="Staggs R."/>
            <person name="Stansfield I."/>
            <person name="Stumpf M.P."/>
            <person name="Sudbery P.E."/>
            <person name="Srikantha T."/>
            <person name="Zeng Q."/>
            <person name="Berman J."/>
            <person name="Berriman M."/>
            <person name="Heitman J."/>
            <person name="Gow N.A."/>
            <person name="Lorenz M.C."/>
            <person name="Birren B.W."/>
            <person name="Kellis M."/>
            <person name="Cuomo C.A."/>
        </authorList>
    </citation>
    <scope>NUCLEOTIDE SEQUENCE [LARGE SCALE GENOMIC DNA]</scope>
    <source>
        <strain evidence="5">ATCC 11503 / BCRC 21390 / CBS 2605 / JCM 1781 / NBRC 1676 / NRRL YB-4239</strain>
    </source>
</reference>
<keyword evidence="5" id="KW-1185">Reference proteome</keyword>
<dbReference type="Gene3D" id="1.25.40.20">
    <property type="entry name" value="Ankyrin repeat-containing domain"/>
    <property type="match status" value="1"/>
</dbReference>
<proteinExistence type="predicted"/>
<dbReference type="GO" id="GO:0044183">
    <property type="term" value="F:protein folding chaperone"/>
    <property type="evidence" value="ECO:0007669"/>
    <property type="project" value="EnsemblFungi"/>
</dbReference>
<dbReference type="SMART" id="SM00248">
    <property type="entry name" value="ANK"/>
    <property type="match status" value="6"/>
</dbReference>
<dbReference type="eggNOG" id="KOG4412">
    <property type="taxonomic scope" value="Eukaryota"/>
</dbReference>
<dbReference type="Pfam" id="PF12796">
    <property type="entry name" value="Ank_2"/>
    <property type="match status" value="2"/>
</dbReference>
<dbReference type="PROSITE" id="PS50297">
    <property type="entry name" value="ANK_REP_REGION"/>
    <property type="match status" value="3"/>
</dbReference>
<dbReference type="Proteomes" id="UP000001996">
    <property type="component" value="Unassembled WGS sequence"/>
</dbReference>
<dbReference type="GO" id="GO:0005634">
    <property type="term" value="C:nucleus"/>
    <property type="evidence" value="ECO:0007669"/>
    <property type="project" value="EnsemblFungi"/>
</dbReference>
<dbReference type="InterPro" id="IPR002110">
    <property type="entry name" value="Ankyrin_rpt"/>
</dbReference>